<reference evidence="1" key="1">
    <citation type="submission" date="2021-06" db="EMBL/GenBank/DDBJ databases">
        <title>Complete genome sequence of Stenotrophomonas maltophilia phage Philippe.</title>
        <authorList>
            <person name="Vallavanatt I."/>
            <person name="Bartz M."/>
            <person name="Clark J."/>
            <person name="Burrowes B."/>
            <person name="Liu M."/>
            <person name="Gill J."/>
        </authorList>
    </citation>
    <scope>NUCLEOTIDE SEQUENCE</scope>
</reference>
<gene>
    <name evidence="1" type="ORF">CPT_Philippe_091</name>
</gene>
<accession>A0AAE7WMN2</accession>
<protein>
    <recommendedName>
        <fullName evidence="3">Tail protein</fullName>
    </recommendedName>
</protein>
<dbReference type="Proteomes" id="UP000827261">
    <property type="component" value="Segment"/>
</dbReference>
<sequence length="1083" mass="122265">MKSDLLTHQEDFKANAIALAYGHLEFLNRNTGLTMRGDQDHYVFNPDGVLSNNRHFIGYTRMEYQPNGDATTEGQSLQIIGFAHMYLATKDPVWLQKAIWCWDAYVNHYYTTPMPSAPAPWYCNWIINGKEPVLANWPLDPTYPTHAGFKGIPFNWTNGRVSIPHGAPYWGEYLEVVSFAFDGALAWNAINASVKGINADGSTNWDEDGVVYDLDWLIDYLGRKIDWDGNILEQVASEPIGTVQLKNTGLQGSHKLNFANCQPVEHGGYMLPRNKPWHNRPLRVPVPDDAVSNASDGEQWFAEACWMLWEITKETKYKTAFGCVIKTCQLYADIDRFDMFFRRSTVATSPFTDGISYSYTYPSDAEAIFTRDATGLIEIDQPISAQTTMEQQSIWFRVDTDSVLKLELGGITKASGSPINWRPVVTLATEKKEDSPTRVDYLAPVPPSTAREVFARYVPLSQFVRLADANGNAYVIADDRSVVELERTKSTMAWSQSILGDRYGMVNHLEMSVDDSAIVGFWLTEEEKIPLNTLTYRSGEDPMVMRISDAKKWRWEFNLPATNENWSTITIDKSQMVLMDEQPDVDPPEEADSWLAADASLDDYGANTVVTRVPEVGVIDGRDFTGIRVDMDDDGGIEIGLVPNTTIDRIVYKSGQDDYNLRVKDANGWRWWIMVPKTNDVWSELMLPTANFRLSSYQPDGTGERPDTFVMPALASYTMLLDDTPVDTTGWIEIYCVNEMPPKDNSGGIRPTYPDFETVVDVMFYPKTDPAAGTGWMEWYCFNALPERFNLDSAYTMKFSLTASAFEGYLARMGDCVVEKYREDNLAYTPGVIPFSNNIDAYSMLFDGWRGMPYPGYQYPYIWVEDGDDVRMTNMVNFMYDAQVAYKNKFGINGPVAAAYYWNRWDSMSYGPADTFAFTHWGDGEPWSGYQPRAFLGGALAWYELVRLGKPVPANLSEYVMNWVNWLAEFQEANGGINPTEFPSDALPRAPEDDFTGHMSGLWLAGACYAAMAGGPTPSTETVIRNTLVELFDNYKVVLPDHPMNGSWSPAVRANTDNGMFFGFWSGEILRGLGVYLQYLQLR</sequence>
<name>A0AAE7WMN2_9CAUD</name>
<keyword evidence="2" id="KW-1185">Reference proteome</keyword>
<evidence type="ECO:0000313" key="1">
    <source>
        <dbReference type="EMBL" id="QYW02284.1"/>
    </source>
</evidence>
<organism evidence="1 2">
    <name type="scientific">Stenotrophomonas phage Philippe</name>
    <dbReference type="NCBI Taxonomy" id="2859655"/>
    <lineage>
        <taxon>Viruses</taxon>
        <taxon>Duplodnaviria</taxon>
        <taxon>Heunggongvirae</taxon>
        <taxon>Uroviricota</taxon>
        <taxon>Caudoviricetes</taxon>
        <taxon>Schitoviridae</taxon>
        <taxon>Philippevirus</taxon>
        <taxon>Philippevirus philippe</taxon>
    </lineage>
</organism>
<dbReference type="EMBL" id="MZ326861">
    <property type="protein sequence ID" value="QYW02284.1"/>
    <property type="molecule type" value="Genomic_DNA"/>
</dbReference>
<evidence type="ECO:0008006" key="3">
    <source>
        <dbReference type="Google" id="ProtNLM"/>
    </source>
</evidence>
<proteinExistence type="predicted"/>
<evidence type="ECO:0000313" key="2">
    <source>
        <dbReference type="Proteomes" id="UP000827261"/>
    </source>
</evidence>